<dbReference type="KEGG" id="pms:KNP414_05574"/>
<proteinExistence type="predicted"/>
<evidence type="ECO:0000313" key="1">
    <source>
        <dbReference type="EMBL" id="AEI44098.1"/>
    </source>
</evidence>
<name>F8FK57_PAEMK</name>
<dbReference type="PATRIC" id="fig|1036673.3.peg.5169"/>
<reference evidence="2" key="1">
    <citation type="submission" date="2011-06" db="EMBL/GenBank/DDBJ databases">
        <title>Complete genome sequence of Paenibacillus mucilaginosus KNP414.</title>
        <authorList>
            <person name="Wang J."/>
            <person name="Hu S."/>
            <person name="Hu X."/>
            <person name="Zhang B."/>
            <person name="Dong D."/>
            <person name="Zhang S."/>
            <person name="Zhao K."/>
            <person name="Wu D."/>
        </authorList>
    </citation>
    <scope>NUCLEOTIDE SEQUENCE [LARGE SCALE GENOMIC DNA]</scope>
    <source>
        <strain evidence="2">KNP414</strain>
    </source>
</reference>
<evidence type="ECO:0000313" key="2">
    <source>
        <dbReference type="Proteomes" id="UP000006620"/>
    </source>
</evidence>
<organism evidence="1 2">
    <name type="scientific">Paenibacillus mucilaginosus (strain KNP414)</name>
    <dbReference type="NCBI Taxonomy" id="1036673"/>
    <lineage>
        <taxon>Bacteria</taxon>
        <taxon>Bacillati</taxon>
        <taxon>Bacillota</taxon>
        <taxon>Bacilli</taxon>
        <taxon>Bacillales</taxon>
        <taxon>Paenibacillaceae</taxon>
        <taxon>Paenibacillus</taxon>
    </lineage>
</organism>
<dbReference type="AlphaFoldDB" id="F8FK57"/>
<gene>
    <name evidence="1" type="ordered locus">KNP414_05574</name>
</gene>
<dbReference type="Proteomes" id="UP000006620">
    <property type="component" value="Chromosome"/>
</dbReference>
<protein>
    <submittedName>
        <fullName evidence="1">Uncharacterized protein</fullName>
    </submittedName>
</protein>
<dbReference type="EMBL" id="CP002869">
    <property type="protein sequence ID" value="AEI44098.1"/>
    <property type="molecule type" value="Genomic_DNA"/>
</dbReference>
<dbReference type="HOGENOM" id="CLU_3330984_0_0_9"/>
<reference evidence="1 2" key="2">
    <citation type="journal article" date="2013" name="Genome Announc.">
        <title>Genome Sequence of Growth-Improving Paenibacillus mucilaginosus Strain KNP414.</title>
        <authorList>
            <person name="Lu J.J."/>
            <person name="Wang J.F."/>
            <person name="Hu X.F."/>
        </authorList>
    </citation>
    <scope>NUCLEOTIDE SEQUENCE [LARGE SCALE GENOMIC DNA]</scope>
    <source>
        <strain evidence="1 2">KNP414</strain>
    </source>
</reference>
<sequence length="38" mass="4426">MVPCFFHKGRSPFFTRGGIRGCSRLYSKRGKGYLRIMD</sequence>
<accession>F8FK57</accession>